<reference evidence="1 2" key="1">
    <citation type="submission" date="2019-10" db="EMBL/GenBank/DDBJ databases">
        <title>Epibacterium sp. nov., isolated from seawater.</title>
        <authorList>
            <person name="Zhang X."/>
            <person name="Li N."/>
        </authorList>
    </citation>
    <scope>NUCLEOTIDE SEQUENCE [LARGE SCALE GENOMIC DNA]</scope>
    <source>
        <strain evidence="1 2">SM1969</strain>
    </source>
</reference>
<dbReference type="EMBL" id="WIXK01000008">
    <property type="protein sequence ID" value="MQY43788.1"/>
    <property type="molecule type" value="Genomic_DNA"/>
</dbReference>
<organism evidence="1 2">
    <name type="scientific">Tritonibacter aquimaris</name>
    <dbReference type="NCBI Taxonomy" id="2663379"/>
    <lineage>
        <taxon>Bacteria</taxon>
        <taxon>Pseudomonadati</taxon>
        <taxon>Pseudomonadota</taxon>
        <taxon>Alphaproteobacteria</taxon>
        <taxon>Rhodobacterales</taxon>
        <taxon>Paracoccaceae</taxon>
        <taxon>Tritonibacter</taxon>
    </lineage>
</organism>
<accession>A0A844AW90</accession>
<dbReference type="AlphaFoldDB" id="A0A844AW90"/>
<evidence type="ECO:0000313" key="2">
    <source>
        <dbReference type="Proteomes" id="UP000436694"/>
    </source>
</evidence>
<dbReference type="Proteomes" id="UP000436694">
    <property type="component" value="Unassembled WGS sequence"/>
</dbReference>
<name>A0A844AW90_9RHOB</name>
<dbReference type="Pfam" id="PF10932">
    <property type="entry name" value="DUF2783"/>
    <property type="match status" value="1"/>
</dbReference>
<sequence>MAELITTPNLADPDKFYAALIEAYEGLDTDAASAFSARLILLLSNHIGDDAVLKRALEEATGNTEENHNVGDT</sequence>
<dbReference type="InterPro" id="IPR021233">
    <property type="entry name" value="DUF2783"/>
</dbReference>
<keyword evidence="2" id="KW-1185">Reference proteome</keyword>
<proteinExistence type="predicted"/>
<gene>
    <name evidence="1" type="ORF">GG681_14175</name>
</gene>
<comment type="caution">
    <text evidence="1">The sequence shown here is derived from an EMBL/GenBank/DDBJ whole genome shotgun (WGS) entry which is preliminary data.</text>
</comment>
<evidence type="ECO:0000313" key="1">
    <source>
        <dbReference type="EMBL" id="MQY43788.1"/>
    </source>
</evidence>
<dbReference type="RefSeq" id="WP_153548686.1">
    <property type="nucleotide sequence ID" value="NZ_WIXK01000008.1"/>
</dbReference>
<protein>
    <submittedName>
        <fullName evidence="1">DUF2783 domain-containing protein</fullName>
    </submittedName>
</protein>